<dbReference type="EMBL" id="MG923517">
    <property type="protein sequence ID" value="AZL93526.1"/>
    <property type="molecule type" value="Genomic_DNA"/>
</dbReference>
<keyword evidence="5" id="KW-0813">Transport</keyword>
<evidence type="ECO:0000256" key="10">
    <source>
        <dbReference type="ARBA" id="ARBA00022989"/>
    </source>
</evidence>
<evidence type="ECO:0000256" key="8">
    <source>
        <dbReference type="ARBA" id="ARBA00022967"/>
    </source>
</evidence>
<comment type="subcellular location">
    <subcellularLocation>
        <location evidence="1">Mitochondrion membrane</location>
        <topology evidence="1">Multi-pass membrane protein</topology>
    </subcellularLocation>
</comment>
<evidence type="ECO:0000256" key="14">
    <source>
        <dbReference type="ARBA" id="ARBA00031019"/>
    </source>
</evidence>
<keyword evidence="13 16" id="KW-0472">Membrane</keyword>
<keyword evidence="7 16" id="KW-0812">Transmembrane</keyword>
<comment type="catalytic activity">
    <reaction evidence="15">
        <text>a ubiquinone + NADH + 5 H(+)(in) = a ubiquinol + NAD(+) + 4 H(+)(out)</text>
        <dbReference type="Rhea" id="RHEA:29091"/>
        <dbReference type="Rhea" id="RHEA-COMP:9565"/>
        <dbReference type="Rhea" id="RHEA-COMP:9566"/>
        <dbReference type="ChEBI" id="CHEBI:15378"/>
        <dbReference type="ChEBI" id="CHEBI:16389"/>
        <dbReference type="ChEBI" id="CHEBI:17976"/>
        <dbReference type="ChEBI" id="CHEBI:57540"/>
        <dbReference type="ChEBI" id="CHEBI:57945"/>
        <dbReference type="EC" id="7.1.1.2"/>
    </reaction>
</comment>
<reference evidence="17" key="1">
    <citation type="journal article" date="2018" name="Mol. Phylogenet. Evol.">
        <title>Mitochondrial phylogenomics of the Hymenoptera.</title>
        <authorList>
            <person name="Tang P."/>
            <person name="Zhu J.C."/>
            <person name="Zheng B.Y."/>
            <person name="Wei S.J."/>
            <person name="Sharkey M."/>
            <person name="Chen X.X."/>
            <person name="Vogler A.P."/>
        </authorList>
    </citation>
    <scope>NUCLEOTIDE SEQUENCE</scope>
</reference>
<protein>
    <recommendedName>
        <fullName evidence="4">NADH-ubiquinone oxidoreductase chain 6</fullName>
        <ecNumber evidence="3">7.1.1.2</ecNumber>
    </recommendedName>
    <alternativeName>
        <fullName evidence="14">NADH dehydrogenase subunit 6</fullName>
    </alternativeName>
</protein>
<dbReference type="PANTHER" id="PTHR11435">
    <property type="entry name" value="NADH UBIQUINONE OXIDOREDUCTASE SUBUNIT ND6"/>
    <property type="match status" value="1"/>
</dbReference>
<feature type="transmembrane region" description="Helical" evidence="16">
    <location>
        <begin position="140"/>
        <end position="160"/>
    </location>
</feature>
<dbReference type="AlphaFoldDB" id="A0A3Q8UAE3"/>
<feature type="transmembrane region" description="Helical" evidence="16">
    <location>
        <begin position="78"/>
        <end position="98"/>
    </location>
</feature>
<evidence type="ECO:0000256" key="7">
    <source>
        <dbReference type="ARBA" id="ARBA00022692"/>
    </source>
</evidence>
<evidence type="ECO:0000256" key="12">
    <source>
        <dbReference type="ARBA" id="ARBA00023128"/>
    </source>
</evidence>
<comment type="similarity">
    <text evidence="2">Belongs to the complex I subunit 6 family.</text>
</comment>
<evidence type="ECO:0000256" key="11">
    <source>
        <dbReference type="ARBA" id="ARBA00023027"/>
    </source>
</evidence>
<keyword evidence="12 17" id="KW-0496">Mitochondrion</keyword>
<evidence type="ECO:0000256" key="5">
    <source>
        <dbReference type="ARBA" id="ARBA00022448"/>
    </source>
</evidence>
<evidence type="ECO:0000256" key="9">
    <source>
        <dbReference type="ARBA" id="ARBA00022982"/>
    </source>
</evidence>
<accession>A0A3Q8UAE3</accession>
<dbReference type="GO" id="GO:0008137">
    <property type="term" value="F:NADH dehydrogenase (ubiquinone) activity"/>
    <property type="evidence" value="ECO:0007669"/>
    <property type="project" value="UniProtKB-EC"/>
</dbReference>
<dbReference type="InterPro" id="IPR050269">
    <property type="entry name" value="ComplexI_Subunit6"/>
</dbReference>
<evidence type="ECO:0000256" key="15">
    <source>
        <dbReference type="ARBA" id="ARBA00049551"/>
    </source>
</evidence>
<keyword evidence="11" id="KW-0520">NAD</keyword>
<evidence type="ECO:0000256" key="4">
    <source>
        <dbReference type="ARBA" id="ARBA00021095"/>
    </source>
</evidence>
<evidence type="ECO:0000256" key="1">
    <source>
        <dbReference type="ARBA" id="ARBA00004225"/>
    </source>
</evidence>
<geneLocation type="mitochondrion" evidence="17"/>
<evidence type="ECO:0000313" key="17">
    <source>
        <dbReference type="EMBL" id="AZL93526.1"/>
    </source>
</evidence>
<evidence type="ECO:0000256" key="2">
    <source>
        <dbReference type="ARBA" id="ARBA00005698"/>
    </source>
</evidence>
<evidence type="ECO:0000256" key="3">
    <source>
        <dbReference type="ARBA" id="ARBA00012944"/>
    </source>
</evidence>
<sequence>MLSSMSMIMGLLFTQLNHPLTMGLMLLIQTMMISLITGMMTQTFWFSYILFLIMLGGMLVLFIYVSSLASNEMFNMSMLNLISTLLIFMFIMLLLLMMDWYSNIFLSLNKEIINIINPEILYNMESTFSLNKIYNQPTNYITLMLANYLFITLIAVVKITNIMKGSLRQKF</sequence>
<name>A0A3Q8UAE3_9HYME</name>
<evidence type="ECO:0000256" key="6">
    <source>
        <dbReference type="ARBA" id="ARBA00022660"/>
    </source>
</evidence>
<keyword evidence="9" id="KW-0249">Electron transport</keyword>
<dbReference type="GO" id="GO:0031966">
    <property type="term" value="C:mitochondrial membrane"/>
    <property type="evidence" value="ECO:0007669"/>
    <property type="project" value="UniProtKB-SubCell"/>
</dbReference>
<proteinExistence type="inferred from homology"/>
<dbReference type="EC" id="7.1.1.2" evidence="3"/>
<evidence type="ECO:0000256" key="16">
    <source>
        <dbReference type="SAM" id="Phobius"/>
    </source>
</evidence>
<keyword evidence="6" id="KW-0679">Respiratory chain</keyword>
<feature type="transmembrane region" description="Helical" evidence="16">
    <location>
        <begin position="45"/>
        <end position="66"/>
    </location>
</feature>
<evidence type="ECO:0000256" key="13">
    <source>
        <dbReference type="ARBA" id="ARBA00023136"/>
    </source>
</evidence>
<keyword evidence="8" id="KW-1278">Translocase</keyword>
<gene>
    <name evidence="17" type="primary">nad6</name>
</gene>
<keyword evidence="10 16" id="KW-1133">Transmembrane helix</keyword>
<organism evidence="17">
    <name type="scientific">Xyela sp. ZJUH_2016036</name>
    <dbReference type="NCBI Taxonomy" id="2491173"/>
    <lineage>
        <taxon>Eukaryota</taxon>
        <taxon>Metazoa</taxon>
        <taxon>Ecdysozoa</taxon>
        <taxon>Arthropoda</taxon>
        <taxon>Hexapoda</taxon>
        <taxon>Insecta</taxon>
        <taxon>Pterygota</taxon>
        <taxon>Neoptera</taxon>
        <taxon>Endopterygota</taxon>
        <taxon>Hymenoptera</taxon>
        <taxon>Xyeloidea</taxon>
        <taxon>Xyelidae</taxon>
        <taxon>Xyela</taxon>
    </lineage>
</organism>
<dbReference type="PANTHER" id="PTHR11435:SF1">
    <property type="entry name" value="NADH-UBIQUINONE OXIDOREDUCTASE CHAIN 6"/>
    <property type="match status" value="1"/>
</dbReference>